<dbReference type="InterPro" id="IPR039425">
    <property type="entry name" value="RNA_pol_sigma-70-like"/>
</dbReference>
<dbReference type="Pfam" id="PF04542">
    <property type="entry name" value="Sigma70_r2"/>
    <property type="match status" value="1"/>
</dbReference>
<evidence type="ECO:0000256" key="5">
    <source>
        <dbReference type="ARBA" id="ARBA00023163"/>
    </source>
</evidence>
<accession>A0A430B1B2</accession>
<name>A0A430B1B2_9ENTE</name>
<proteinExistence type="inferred from homology"/>
<evidence type="ECO:0000313" key="8">
    <source>
        <dbReference type="EMBL" id="RSU14098.1"/>
    </source>
</evidence>
<dbReference type="InterPro" id="IPR013325">
    <property type="entry name" value="RNA_pol_sigma_r2"/>
</dbReference>
<keyword evidence="3" id="KW-0731">Sigma factor</keyword>
<evidence type="ECO:0000313" key="9">
    <source>
        <dbReference type="Proteomes" id="UP000287605"/>
    </source>
</evidence>
<keyword evidence="9" id="KW-1185">Reference proteome</keyword>
<organism evidence="8 9">
    <name type="scientific">Vagococcus elongatus</name>
    <dbReference type="NCBI Taxonomy" id="180344"/>
    <lineage>
        <taxon>Bacteria</taxon>
        <taxon>Bacillati</taxon>
        <taxon>Bacillota</taxon>
        <taxon>Bacilli</taxon>
        <taxon>Lactobacillales</taxon>
        <taxon>Enterococcaceae</taxon>
        <taxon>Vagococcus</taxon>
    </lineage>
</organism>
<dbReference type="Gene3D" id="1.10.10.10">
    <property type="entry name" value="Winged helix-like DNA-binding domain superfamily/Winged helix DNA-binding domain"/>
    <property type="match status" value="1"/>
</dbReference>
<dbReference type="Pfam" id="PF08281">
    <property type="entry name" value="Sigma70_r4_2"/>
    <property type="match status" value="1"/>
</dbReference>
<dbReference type="AlphaFoldDB" id="A0A430B1B2"/>
<evidence type="ECO:0000256" key="4">
    <source>
        <dbReference type="ARBA" id="ARBA00023125"/>
    </source>
</evidence>
<dbReference type="EMBL" id="NGKA01000004">
    <property type="protein sequence ID" value="RSU14098.1"/>
    <property type="molecule type" value="Genomic_DNA"/>
</dbReference>
<comment type="caution">
    <text evidence="8">The sequence shown here is derived from an EMBL/GenBank/DDBJ whole genome shotgun (WGS) entry which is preliminary data.</text>
</comment>
<evidence type="ECO:0000256" key="1">
    <source>
        <dbReference type="ARBA" id="ARBA00010641"/>
    </source>
</evidence>
<dbReference type="Proteomes" id="UP000287605">
    <property type="component" value="Unassembled WGS sequence"/>
</dbReference>
<dbReference type="InterPro" id="IPR013324">
    <property type="entry name" value="RNA_pol_sigma_r3/r4-like"/>
</dbReference>
<evidence type="ECO:0000256" key="2">
    <source>
        <dbReference type="ARBA" id="ARBA00023015"/>
    </source>
</evidence>
<feature type="domain" description="RNA polymerase sigma factor 70 region 4 type 2" evidence="7">
    <location>
        <begin position="101"/>
        <end position="153"/>
    </location>
</feature>
<dbReference type="RefSeq" id="WP_126807682.1">
    <property type="nucleotide sequence ID" value="NZ_NGKA01000004.1"/>
</dbReference>
<dbReference type="NCBIfam" id="TIGR02937">
    <property type="entry name" value="sigma70-ECF"/>
    <property type="match status" value="1"/>
</dbReference>
<sequence length="159" mass="19180">MKDEEWLDSFLLVLGKDVSDFLMRKGASYHEAEDVVQNTFYKTLLALDSFNQDSLRPWFFRVALNEFIDLKRREKFRDPTPLEEVDLTEAENGLEKFFMRESLLHRLSKIKPEYQEILLLKYYYELSYEEISQLLMIKKDSVKQKLARARKQLREKENQ</sequence>
<evidence type="ECO:0008006" key="10">
    <source>
        <dbReference type="Google" id="ProtNLM"/>
    </source>
</evidence>
<comment type="similarity">
    <text evidence="1">Belongs to the sigma-70 factor family. ECF subfamily.</text>
</comment>
<dbReference type="InterPro" id="IPR014284">
    <property type="entry name" value="RNA_pol_sigma-70_dom"/>
</dbReference>
<evidence type="ECO:0000256" key="3">
    <source>
        <dbReference type="ARBA" id="ARBA00023082"/>
    </source>
</evidence>
<evidence type="ECO:0000259" key="7">
    <source>
        <dbReference type="Pfam" id="PF08281"/>
    </source>
</evidence>
<keyword evidence="4" id="KW-0238">DNA-binding</keyword>
<dbReference type="InterPro" id="IPR036388">
    <property type="entry name" value="WH-like_DNA-bd_sf"/>
</dbReference>
<dbReference type="GO" id="GO:0006352">
    <property type="term" value="P:DNA-templated transcription initiation"/>
    <property type="evidence" value="ECO:0007669"/>
    <property type="project" value="InterPro"/>
</dbReference>
<keyword evidence="2" id="KW-0805">Transcription regulation</keyword>
<dbReference type="GO" id="GO:0003677">
    <property type="term" value="F:DNA binding"/>
    <property type="evidence" value="ECO:0007669"/>
    <property type="project" value="UniProtKB-KW"/>
</dbReference>
<feature type="domain" description="RNA polymerase sigma-70 region 2" evidence="6">
    <location>
        <begin position="17"/>
        <end position="75"/>
    </location>
</feature>
<dbReference type="PANTHER" id="PTHR43133:SF52">
    <property type="entry name" value="ECF RNA POLYMERASE SIGMA FACTOR SIGL"/>
    <property type="match status" value="1"/>
</dbReference>
<dbReference type="Gene3D" id="1.10.1740.10">
    <property type="match status" value="1"/>
</dbReference>
<dbReference type="CDD" id="cd06171">
    <property type="entry name" value="Sigma70_r4"/>
    <property type="match status" value="1"/>
</dbReference>
<protein>
    <recommendedName>
        <fullName evidence="10">RNA polymerase subunit sigma</fullName>
    </recommendedName>
</protein>
<gene>
    <name evidence="8" type="ORF">CBF29_04235</name>
</gene>
<dbReference type="GO" id="GO:0016987">
    <property type="term" value="F:sigma factor activity"/>
    <property type="evidence" value="ECO:0007669"/>
    <property type="project" value="UniProtKB-KW"/>
</dbReference>
<evidence type="ECO:0000259" key="6">
    <source>
        <dbReference type="Pfam" id="PF04542"/>
    </source>
</evidence>
<dbReference type="InterPro" id="IPR013249">
    <property type="entry name" value="RNA_pol_sigma70_r4_t2"/>
</dbReference>
<dbReference type="PANTHER" id="PTHR43133">
    <property type="entry name" value="RNA POLYMERASE ECF-TYPE SIGMA FACTO"/>
    <property type="match status" value="1"/>
</dbReference>
<dbReference type="SUPFAM" id="SSF88946">
    <property type="entry name" value="Sigma2 domain of RNA polymerase sigma factors"/>
    <property type="match status" value="1"/>
</dbReference>
<keyword evidence="5" id="KW-0804">Transcription</keyword>
<reference evidence="8 9" key="1">
    <citation type="submission" date="2017-05" db="EMBL/GenBank/DDBJ databases">
        <title>Vagococcus spp. assemblies.</title>
        <authorList>
            <person name="Gulvik C.A."/>
        </authorList>
    </citation>
    <scope>NUCLEOTIDE SEQUENCE [LARGE SCALE GENOMIC DNA]</scope>
    <source>
        <strain evidence="8 9">CCUG 51432</strain>
    </source>
</reference>
<dbReference type="OrthoDB" id="9784984at2"/>
<dbReference type="InterPro" id="IPR007627">
    <property type="entry name" value="RNA_pol_sigma70_r2"/>
</dbReference>
<dbReference type="SUPFAM" id="SSF88659">
    <property type="entry name" value="Sigma3 and sigma4 domains of RNA polymerase sigma factors"/>
    <property type="match status" value="1"/>
</dbReference>